<dbReference type="GO" id="GO:0030289">
    <property type="term" value="C:protein phosphatase 4 complex"/>
    <property type="evidence" value="ECO:0007669"/>
    <property type="project" value="InterPro"/>
</dbReference>
<feature type="compositionally biased region" description="Low complexity" evidence="2">
    <location>
        <begin position="374"/>
        <end position="396"/>
    </location>
</feature>
<dbReference type="PANTHER" id="PTHR16487:SF0">
    <property type="entry name" value="PROTEIN PHOSPHATASE 4 REGULATORY SUBUNIT 2-RELATED"/>
    <property type="match status" value="1"/>
</dbReference>
<dbReference type="PANTHER" id="PTHR16487">
    <property type="entry name" value="PPP4R2-RELATED PROTEIN"/>
    <property type="match status" value="1"/>
</dbReference>
<dbReference type="STRING" id="151549.A0A4C1WE27"/>
<evidence type="ECO:0000313" key="3">
    <source>
        <dbReference type="EMBL" id="GBP48712.1"/>
    </source>
</evidence>
<feature type="compositionally biased region" description="Basic and acidic residues" evidence="2">
    <location>
        <begin position="488"/>
        <end position="500"/>
    </location>
</feature>
<feature type="region of interest" description="Disordered" evidence="2">
    <location>
        <begin position="208"/>
        <end position="515"/>
    </location>
</feature>
<dbReference type="Pfam" id="PF09184">
    <property type="entry name" value="PPP4R2"/>
    <property type="match status" value="1"/>
</dbReference>
<dbReference type="GO" id="GO:0019888">
    <property type="term" value="F:protein phosphatase regulator activity"/>
    <property type="evidence" value="ECO:0007669"/>
    <property type="project" value="InterPro"/>
</dbReference>
<comment type="similarity">
    <text evidence="1">Belongs to the PPP4R2 family.</text>
</comment>
<comment type="caution">
    <text evidence="3">The sequence shown here is derived from an EMBL/GenBank/DDBJ whole genome shotgun (WGS) entry which is preliminary data.</text>
</comment>
<feature type="compositionally biased region" description="Polar residues" evidence="2">
    <location>
        <begin position="316"/>
        <end position="332"/>
    </location>
</feature>
<feature type="compositionally biased region" description="Basic and acidic residues" evidence="2">
    <location>
        <begin position="268"/>
        <end position="283"/>
    </location>
</feature>
<evidence type="ECO:0000256" key="2">
    <source>
        <dbReference type="SAM" id="MobiDB-lite"/>
    </source>
</evidence>
<feature type="compositionally biased region" description="Polar residues" evidence="2">
    <location>
        <begin position="208"/>
        <end position="224"/>
    </location>
</feature>
<name>A0A4C1WE27_EUMVA</name>
<organism evidence="3 4">
    <name type="scientific">Eumeta variegata</name>
    <name type="common">Bagworm moth</name>
    <name type="synonym">Eumeta japonica</name>
    <dbReference type="NCBI Taxonomy" id="151549"/>
    <lineage>
        <taxon>Eukaryota</taxon>
        <taxon>Metazoa</taxon>
        <taxon>Ecdysozoa</taxon>
        <taxon>Arthropoda</taxon>
        <taxon>Hexapoda</taxon>
        <taxon>Insecta</taxon>
        <taxon>Pterygota</taxon>
        <taxon>Neoptera</taxon>
        <taxon>Endopterygota</taxon>
        <taxon>Lepidoptera</taxon>
        <taxon>Glossata</taxon>
        <taxon>Ditrysia</taxon>
        <taxon>Tineoidea</taxon>
        <taxon>Psychidae</taxon>
        <taxon>Oiketicinae</taxon>
        <taxon>Eumeta</taxon>
    </lineage>
</organism>
<protein>
    <recommendedName>
        <fullName evidence="5">Serine/threonine-protein phosphatase 4 regulatory subunit 2</fullName>
    </recommendedName>
</protein>
<sequence>MENSEEVFQCLDDFVKRKPKTIPRELEEYLAYVARTGDPVYQWSLVKYLFKEKLLNVITDFYETSPGLDIPHYPNVDPFNYDTMKNSLLERLDSFSSAPFTVQRICELLTAPRKQYNRIDKFMRAIEKNVLVVSTREPGIQRHSEPENGEQMESMVNGSDNTSDYNVDVEMEDVSWKENTEHSISQPQPGSSDGHISVDDIEARLQAKESTTNIQDKITKQYESVTPPEPNTSTEESLFEKAVENTVPTSEQPSGSSNNIKSENTDTPECKDESKSKEYEDKNSTSLNIPEIRVEDAEMTEKSLEAKKRCEDEQLQDSSQLTDTAHNSNFNESEGAIKEPVSTPPETNSKHEAKEMETKDTEKDIELNEPKIFSEVSTSSEESSSSSDNTDGNSNSPKPNNIRHIDMQEESNQAENNESDLTDKDSPSNCHNSNKSVEMSDEDSSEKTPPKLMQTDDYSISDVKSELPQVSIQNEAKSQEICEDVEEKSEHVSKIEKEEISVSDSSAQESESKDS</sequence>
<dbReference type="GO" id="GO:0005737">
    <property type="term" value="C:cytoplasm"/>
    <property type="evidence" value="ECO:0007669"/>
    <property type="project" value="TreeGrafter"/>
</dbReference>
<keyword evidence="4" id="KW-1185">Reference proteome</keyword>
<feature type="compositionally biased region" description="Basic and acidic residues" evidence="2">
    <location>
        <begin position="292"/>
        <end position="312"/>
    </location>
</feature>
<feature type="compositionally biased region" description="Basic and acidic residues" evidence="2">
    <location>
        <begin position="348"/>
        <end position="369"/>
    </location>
</feature>
<dbReference type="EMBL" id="BGZK01000529">
    <property type="protein sequence ID" value="GBP48712.1"/>
    <property type="molecule type" value="Genomic_DNA"/>
</dbReference>
<gene>
    <name evidence="3" type="ORF">EVAR_88173_1</name>
</gene>
<evidence type="ECO:0000313" key="4">
    <source>
        <dbReference type="Proteomes" id="UP000299102"/>
    </source>
</evidence>
<feature type="compositionally biased region" description="Polar residues" evidence="2">
    <location>
        <begin position="246"/>
        <end position="267"/>
    </location>
</feature>
<accession>A0A4C1WE27</accession>
<feature type="compositionally biased region" description="Polar residues" evidence="2">
    <location>
        <begin position="154"/>
        <end position="165"/>
    </location>
</feature>
<dbReference type="GO" id="GO:0005634">
    <property type="term" value="C:nucleus"/>
    <property type="evidence" value="ECO:0007669"/>
    <property type="project" value="TreeGrafter"/>
</dbReference>
<feature type="compositionally biased region" description="Polar residues" evidence="2">
    <location>
        <begin position="182"/>
        <end position="191"/>
    </location>
</feature>
<evidence type="ECO:0008006" key="5">
    <source>
        <dbReference type="Google" id="ProtNLM"/>
    </source>
</evidence>
<dbReference type="OrthoDB" id="341898at2759"/>
<reference evidence="3 4" key="1">
    <citation type="journal article" date="2019" name="Commun. Biol.">
        <title>The bagworm genome reveals a unique fibroin gene that provides high tensile strength.</title>
        <authorList>
            <person name="Kono N."/>
            <person name="Nakamura H."/>
            <person name="Ohtoshi R."/>
            <person name="Tomita M."/>
            <person name="Numata K."/>
            <person name="Arakawa K."/>
        </authorList>
    </citation>
    <scope>NUCLEOTIDE SEQUENCE [LARGE SCALE GENOMIC DNA]</scope>
</reference>
<feature type="region of interest" description="Disordered" evidence="2">
    <location>
        <begin position="137"/>
        <end position="196"/>
    </location>
</feature>
<evidence type="ECO:0000256" key="1">
    <source>
        <dbReference type="ARBA" id="ARBA00009207"/>
    </source>
</evidence>
<proteinExistence type="inferred from homology"/>
<feature type="compositionally biased region" description="Polar residues" evidence="2">
    <location>
        <begin position="427"/>
        <end position="437"/>
    </location>
</feature>
<dbReference type="AlphaFoldDB" id="A0A4C1WE27"/>
<dbReference type="InterPro" id="IPR015267">
    <property type="entry name" value="PPP4R2"/>
</dbReference>
<dbReference type="Proteomes" id="UP000299102">
    <property type="component" value="Unassembled WGS sequence"/>
</dbReference>